<dbReference type="SUPFAM" id="SSF50475">
    <property type="entry name" value="FMN-binding split barrel"/>
    <property type="match status" value="1"/>
</dbReference>
<sequence length="177" mass="19370">MSSINQQQAEHNVSHLAGQAAIDKLAELARAAQTCFFCTVALGPDGGERPMTVLDVDAQGNLWFLSASDSQQNEEIAANPQVKLFFQAAQHGPFMVLQGQTSISRDRARIEQLWRFPHNTWFTGGKDDPRITVLQVAPQHGYYWDTKHGGAVAGVKMLLGAVLGQTLDDSIEGKLRP</sequence>
<reference evidence="2 3" key="1">
    <citation type="submission" date="2019-12" db="EMBL/GenBank/DDBJ databases">
        <title>Novel species isolated from a subtropical stream in China.</title>
        <authorList>
            <person name="Lu H."/>
        </authorList>
    </citation>
    <scope>NUCLEOTIDE SEQUENCE [LARGE SCALE GENOMIC DNA]</scope>
    <source>
        <strain evidence="2 3">DS3</strain>
    </source>
</reference>
<evidence type="ECO:0000313" key="3">
    <source>
        <dbReference type="Proteomes" id="UP000448575"/>
    </source>
</evidence>
<dbReference type="Gene3D" id="2.30.110.10">
    <property type="entry name" value="Electron Transport, Fmn-binding Protein, Chain A"/>
    <property type="match status" value="1"/>
</dbReference>
<accession>A0A6N9HGI3</accession>
<comment type="caution">
    <text evidence="2">The sequence shown here is derived from an EMBL/GenBank/DDBJ whole genome shotgun (WGS) entry which is preliminary data.</text>
</comment>
<dbReference type="AlphaFoldDB" id="A0A6N9HGI3"/>
<evidence type="ECO:0000259" key="1">
    <source>
        <dbReference type="Pfam" id="PF16242"/>
    </source>
</evidence>
<dbReference type="PANTHER" id="PTHR34818">
    <property type="entry name" value="PROTEIN BLI-3"/>
    <property type="match status" value="1"/>
</dbReference>
<dbReference type="EMBL" id="WWCJ01000007">
    <property type="protein sequence ID" value="MYN02654.1"/>
    <property type="molecule type" value="Genomic_DNA"/>
</dbReference>
<protein>
    <submittedName>
        <fullName evidence="2">Pyridoxamine 5'-phosphate oxidase family protein</fullName>
    </submittedName>
</protein>
<dbReference type="InterPro" id="IPR038725">
    <property type="entry name" value="YdaG_split_barrel_FMN-bd"/>
</dbReference>
<feature type="domain" description="General stress protein FMN-binding split barrel" evidence="1">
    <location>
        <begin position="21"/>
        <end position="168"/>
    </location>
</feature>
<name>A0A6N9HGI3_9BURK</name>
<keyword evidence="3" id="KW-1185">Reference proteome</keyword>
<dbReference type="InterPro" id="IPR052917">
    <property type="entry name" value="Stress-Dev_Protein"/>
</dbReference>
<evidence type="ECO:0000313" key="2">
    <source>
        <dbReference type="EMBL" id="MYN02654.1"/>
    </source>
</evidence>
<dbReference type="Pfam" id="PF16242">
    <property type="entry name" value="Pyrid_ox_like"/>
    <property type="match status" value="1"/>
</dbReference>
<proteinExistence type="predicted"/>
<gene>
    <name evidence="2" type="ORF">GTP41_11155</name>
</gene>
<dbReference type="InterPro" id="IPR012349">
    <property type="entry name" value="Split_barrel_FMN-bd"/>
</dbReference>
<dbReference type="Proteomes" id="UP000448575">
    <property type="component" value="Unassembled WGS sequence"/>
</dbReference>
<dbReference type="PANTHER" id="PTHR34818:SF1">
    <property type="entry name" value="PROTEIN BLI-3"/>
    <property type="match status" value="1"/>
</dbReference>
<dbReference type="RefSeq" id="WP_161025661.1">
    <property type="nucleotide sequence ID" value="NZ_WWCJ01000007.1"/>
</dbReference>
<organism evidence="2 3">
    <name type="scientific">Pseudoduganella guangdongensis</name>
    <dbReference type="NCBI Taxonomy" id="2692179"/>
    <lineage>
        <taxon>Bacteria</taxon>
        <taxon>Pseudomonadati</taxon>
        <taxon>Pseudomonadota</taxon>
        <taxon>Betaproteobacteria</taxon>
        <taxon>Burkholderiales</taxon>
        <taxon>Oxalobacteraceae</taxon>
        <taxon>Telluria group</taxon>
        <taxon>Pseudoduganella</taxon>
    </lineage>
</organism>